<evidence type="ECO:0000256" key="7">
    <source>
        <dbReference type="ARBA" id="ARBA00023242"/>
    </source>
</evidence>
<evidence type="ECO:0000256" key="4">
    <source>
        <dbReference type="ARBA" id="ARBA00023015"/>
    </source>
</evidence>
<dbReference type="OrthoDB" id="10041188at2759"/>
<evidence type="ECO:0000256" key="2">
    <source>
        <dbReference type="ARBA" id="ARBA00022771"/>
    </source>
</evidence>
<comment type="caution">
    <text evidence="10">The sequence shown here is derived from an EMBL/GenBank/DDBJ whole genome shotgun (WGS) entry which is preliminary data.</text>
</comment>
<dbReference type="PROSITE" id="PS50865">
    <property type="entry name" value="ZF_MYND_2"/>
    <property type="match status" value="2"/>
</dbReference>
<protein>
    <recommendedName>
        <fullName evidence="9">MYND-type domain-containing protein</fullName>
    </recommendedName>
</protein>
<dbReference type="Pfam" id="PF01753">
    <property type="entry name" value="zf-MYND"/>
    <property type="match status" value="1"/>
</dbReference>
<organism evidence="10 11">
    <name type="scientific">Stylophora pistillata</name>
    <name type="common">Smooth cauliflower coral</name>
    <dbReference type="NCBI Taxonomy" id="50429"/>
    <lineage>
        <taxon>Eukaryota</taxon>
        <taxon>Metazoa</taxon>
        <taxon>Cnidaria</taxon>
        <taxon>Anthozoa</taxon>
        <taxon>Hexacorallia</taxon>
        <taxon>Scleractinia</taxon>
        <taxon>Astrocoeniina</taxon>
        <taxon>Pocilloporidae</taxon>
        <taxon>Stylophora</taxon>
    </lineage>
</organism>
<dbReference type="AlphaFoldDB" id="A0A2B4S0B7"/>
<dbReference type="SUPFAM" id="SSF144232">
    <property type="entry name" value="HIT/MYND zinc finger-like"/>
    <property type="match status" value="1"/>
</dbReference>
<keyword evidence="1" id="KW-0479">Metal-binding</keyword>
<evidence type="ECO:0000256" key="8">
    <source>
        <dbReference type="PROSITE-ProRule" id="PRU00134"/>
    </source>
</evidence>
<keyword evidence="4" id="KW-0805">Transcription regulation</keyword>
<sequence>MLKNDRCWRCDVTCKSPTSKVCCSKCEVAYYCSEMCRNRDLFRHEVDCQTATLKRKCSGCSKESCRLKQCGSCLQAWYCDQACLRKSWPAHKVSCQKMTRNTREMSLKIKKLHDLTEFTPGTATVYYWGNIPAQDLIKFPLNEGAEYSKPMSILACGVGDPRNIVLSVSKLPEVYQEELTFVLNDICACTLARAILLLYMIIKGGEQAASSVTQIWYSLYLSEYDYKLVVNALEDLIQTSSLEELTEGILRMEQNQLHEVAQVWRTWLELSSRKEKWITEARRRRFDNPGAKEGMRLHLAEIPKEHKKSASDWFANGILLSKESRGALLFENFTLTGSDFQISRNKGPFSYIIQSSVSPFTSWDYEDVRRVSSAPSILKMYSEYVSQVLKRCSLRLVTGQVKFHFLLCNCMEITPFLPPDRKYDRVTTSNIADFVPLGRLLEKLKPHMNPNNPSSVIITEFQNWIQFTDWEFKAAKFARDLPRGDNFRKKVLEDTKSHAIAYSTARQAFVEYQDHCVEFITYLRAALVTSEVPFQRNRKLTWSSVADYNGLIVRNFLRCQNRVFPAKWLLNCRRVTMLNGFERAVEWIVKPT</sequence>
<keyword evidence="3" id="KW-0862">Zinc</keyword>
<proteinExistence type="predicted"/>
<dbReference type="EMBL" id="LSMT01000246">
    <property type="protein sequence ID" value="PFX22250.1"/>
    <property type="molecule type" value="Genomic_DNA"/>
</dbReference>
<feature type="domain" description="MYND-type" evidence="9">
    <location>
        <begin position="57"/>
        <end position="95"/>
    </location>
</feature>
<keyword evidence="5" id="KW-0238">DNA-binding</keyword>
<dbReference type="PROSITE" id="PS01360">
    <property type="entry name" value="ZF_MYND_1"/>
    <property type="match status" value="2"/>
</dbReference>
<evidence type="ECO:0000313" key="10">
    <source>
        <dbReference type="EMBL" id="PFX22250.1"/>
    </source>
</evidence>
<dbReference type="GO" id="GO:0005634">
    <property type="term" value="C:nucleus"/>
    <property type="evidence" value="ECO:0007669"/>
    <property type="project" value="TreeGrafter"/>
</dbReference>
<dbReference type="PANTHER" id="PTHR10237">
    <property type="entry name" value="DEFORMED EPIDERMAL AUTOREGULATORY FACTOR 1 HOMOLOG SUPPRESSIN"/>
    <property type="match status" value="1"/>
</dbReference>
<dbReference type="GO" id="GO:0008270">
    <property type="term" value="F:zinc ion binding"/>
    <property type="evidence" value="ECO:0007669"/>
    <property type="project" value="UniProtKB-KW"/>
</dbReference>
<reference evidence="11" key="1">
    <citation type="journal article" date="2017" name="bioRxiv">
        <title>Comparative analysis of the genomes of Stylophora pistillata and Acropora digitifera provides evidence for extensive differences between species of corals.</title>
        <authorList>
            <person name="Voolstra C.R."/>
            <person name="Li Y."/>
            <person name="Liew Y.J."/>
            <person name="Baumgarten S."/>
            <person name="Zoccola D."/>
            <person name="Flot J.-F."/>
            <person name="Tambutte S."/>
            <person name="Allemand D."/>
            <person name="Aranda M."/>
        </authorList>
    </citation>
    <scope>NUCLEOTIDE SEQUENCE [LARGE SCALE GENOMIC DNA]</scope>
</reference>
<dbReference type="Gene3D" id="6.10.140.2220">
    <property type="match status" value="1"/>
</dbReference>
<evidence type="ECO:0000313" key="11">
    <source>
        <dbReference type="Proteomes" id="UP000225706"/>
    </source>
</evidence>
<dbReference type="PANTHER" id="PTHR10237:SF1">
    <property type="entry name" value="DEFORMED EPIDERMAL AUTOREGULATORY FACTOR 1 HOMOLOG"/>
    <property type="match status" value="1"/>
</dbReference>
<dbReference type="InterPro" id="IPR024119">
    <property type="entry name" value="TF_DEAF-1"/>
</dbReference>
<dbReference type="Pfam" id="PF14737">
    <property type="entry name" value="DUF4470"/>
    <property type="match status" value="1"/>
</dbReference>
<name>A0A2B4S0B7_STYPI</name>
<dbReference type="GO" id="GO:0003677">
    <property type="term" value="F:DNA binding"/>
    <property type="evidence" value="ECO:0007669"/>
    <property type="project" value="UniProtKB-KW"/>
</dbReference>
<feature type="domain" description="MYND-type" evidence="9">
    <location>
        <begin position="7"/>
        <end position="48"/>
    </location>
</feature>
<keyword evidence="7" id="KW-0539">Nucleus</keyword>
<evidence type="ECO:0000259" key="9">
    <source>
        <dbReference type="PROSITE" id="PS50865"/>
    </source>
</evidence>
<keyword evidence="11" id="KW-1185">Reference proteome</keyword>
<accession>A0A2B4S0B7</accession>
<dbReference type="InterPro" id="IPR002893">
    <property type="entry name" value="Znf_MYND"/>
</dbReference>
<dbReference type="STRING" id="50429.A0A2B4S0B7"/>
<evidence type="ECO:0000256" key="3">
    <source>
        <dbReference type="ARBA" id="ARBA00022833"/>
    </source>
</evidence>
<dbReference type="InterPro" id="IPR027974">
    <property type="entry name" value="DUF4470"/>
</dbReference>
<keyword evidence="2 8" id="KW-0863">Zinc-finger</keyword>
<evidence type="ECO:0000256" key="6">
    <source>
        <dbReference type="ARBA" id="ARBA00023163"/>
    </source>
</evidence>
<evidence type="ECO:0000256" key="1">
    <source>
        <dbReference type="ARBA" id="ARBA00022723"/>
    </source>
</evidence>
<keyword evidence="6" id="KW-0804">Transcription</keyword>
<evidence type="ECO:0000256" key="5">
    <source>
        <dbReference type="ARBA" id="ARBA00023125"/>
    </source>
</evidence>
<gene>
    <name evidence="10" type="ORF">AWC38_SpisGene13249</name>
</gene>
<dbReference type="Proteomes" id="UP000225706">
    <property type="component" value="Unassembled WGS sequence"/>
</dbReference>
<dbReference type="GO" id="GO:0000981">
    <property type="term" value="F:DNA-binding transcription factor activity, RNA polymerase II-specific"/>
    <property type="evidence" value="ECO:0007669"/>
    <property type="project" value="TreeGrafter"/>
</dbReference>